<dbReference type="InterPro" id="IPR027417">
    <property type="entry name" value="P-loop_NTPase"/>
</dbReference>
<dbReference type="AlphaFoldDB" id="A0A6M3K8L1"/>
<organism evidence="1">
    <name type="scientific">viral metagenome</name>
    <dbReference type="NCBI Taxonomy" id="1070528"/>
    <lineage>
        <taxon>unclassified sequences</taxon>
        <taxon>metagenomes</taxon>
        <taxon>organismal metagenomes</taxon>
    </lineage>
</organism>
<dbReference type="EMBL" id="MT142319">
    <property type="protein sequence ID" value="QJA78066.1"/>
    <property type="molecule type" value="Genomic_DNA"/>
</dbReference>
<proteinExistence type="predicted"/>
<dbReference type="Gene3D" id="3.40.50.300">
    <property type="entry name" value="P-loop containing nucleotide triphosphate hydrolases"/>
    <property type="match status" value="1"/>
</dbReference>
<reference evidence="1" key="1">
    <citation type="submission" date="2020-03" db="EMBL/GenBank/DDBJ databases">
        <title>The deep terrestrial virosphere.</title>
        <authorList>
            <person name="Holmfeldt K."/>
            <person name="Nilsson E."/>
            <person name="Simone D."/>
            <person name="Lopez-Fernandez M."/>
            <person name="Wu X."/>
            <person name="de Brujin I."/>
            <person name="Lundin D."/>
            <person name="Andersson A."/>
            <person name="Bertilsson S."/>
            <person name="Dopson M."/>
        </authorList>
    </citation>
    <scope>NUCLEOTIDE SEQUENCE</scope>
    <source>
        <strain evidence="1">MM415A01141</strain>
    </source>
</reference>
<gene>
    <name evidence="1" type="ORF">MM415A01141_0001</name>
</gene>
<protein>
    <submittedName>
        <fullName evidence="1">Putative terminase</fullName>
    </submittedName>
</protein>
<evidence type="ECO:0000313" key="1">
    <source>
        <dbReference type="EMBL" id="QJA78066.1"/>
    </source>
</evidence>
<dbReference type="Gene3D" id="3.30.420.240">
    <property type="match status" value="1"/>
</dbReference>
<name>A0A6M3K8L1_9ZZZZ</name>
<sequence>MGWSWMIILTYLWYWLKTEGGSDFLLGSRIEDYVDKKGDMRTLLQKARYAFNRLPKWLWPKGFNPKSHDNFMRLQNPQTGAAITGESNNPNWSTGGRYLSGLLDEFAKWEGSDESAWTAAADATPCRIALSTPFGAGGKYYEVVTDGKTKKLTTHWSLHPRKAEGLYCVWPKPEEAAEVVDSFHWVGLRAPWYDKECRRRKALEISQELDIDYIGSGNPVFRGKALRRISTLLRLQRSPVAYLEPLVYEQTLEEVSDYRDRDDLILVYEKPSEKHSYVVAADVAEGKVNGDYSVIKVLNRETESVAASYAAQIDEVELAGVFSLLTRWYSVGGRTPWWGVETNGPGLGCFNILTEQYELPGAFMMPKFDVAKQEVSFRKGWWTDTKSRKILISGIRAWLANGTGWANPRCLRELLSFININGKEQAKEGCYDDEVMCFGVALQLNAIVPRDFEEVVEIPKDYEEIAKDVLQRFKAVPVKTIEEQCLETALARQDEARLFDLTIMENELRQDSYNELLEGGY</sequence>
<accession>A0A6M3K8L1</accession>